<protein>
    <submittedName>
        <fullName evidence="6">DoxX-like protein</fullName>
    </submittedName>
</protein>
<gene>
    <name evidence="6" type="ORF">CLV71_1118</name>
</gene>
<comment type="subcellular location">
    <subcellularLocation>
        <location evidence="1">Membrane</location>
        <topology evidence="1">Multi-pass membrane protein</topology>
    </subcellularLocation>
</comment>
<dbReference type="Pfam" id="PF13564">
    <property type="entry name" value="DoxX_2"/>
    <property type="match status" value="1"/>
</dbReference>
<evidence type="ECO:0000313" key="6">
    <source>
        <dbReference type="EMBL" id="TDV46050.1"/>
    </source>
</evidence>
<feature type="transmembrane region" description="Helical" evidence="5">
    <location>
        <begin position="16"/>
        <end position="37"/>
    </location>
</feature>
<keyword evidence="2 5" id="KW-0812">Transmembrane</keyword>
<feature type="transmembrane region" description="Helical" evidence="5">
    <location>
        <begin position="108"/>
        <end position="127"/>
    </location>
</feature>
<evidence type="ECO:0000256" key="3">
    <source>
        <dbReference type="ARBA" id="ARBA00022989"/>
    </source>
</evidence>
<evidence type="ECO:0000256" key="1">
    <source>
        <dbReference type="ARBA" id="ARBA00004141"/>
    </source>
</evidence>
<proteinExistence type="predicted"/>
<feature type="transmembrane region" description="Helical" evidence="5">
    <location>
        <begin position="69"/>
        <end position="96"/>
    </location>
</feature>
<dbReference type="RefSeq" id="WP_133905729.1">
    <property type="nucleotide sequence ID" value="NZ_SOCP01000011.1"/>
</dbReference>
<keyword evidence="4 5" id="KW-0472">Membrane</keyword>
<evidence type="ECO:0000256" key="5">
    <source>
        <dbReference type="SAM" id="Phobius"/>
    </source>
</evidence>
<dbReference type="EMBL" id="SOCP01000011">
    <property type="protein sequence ID" value="TDV46050.1"/>
    <property type="molecule type" value="Genomic_DNA"/>
</dbReference>
<keyword evidence="7" id="KW-1185">Reference proteome</keyword>
<dbReference type="AlphaFoldDB" id="A0A4R7VAP2"/>
<comment type="caution">
    <text evidence="6">The sequence shown here is derived from an EMBL/GenBank/DDBJ whole genome shotgun (WGS) entry which is preliminary data.</text>
</comment>
<organism evidence="6 7">
    <name type="scientific">Actinophytocola oryzae</name>
    <dbReference type="NCBI Taxonomy" id="502181"/>
    <lineage>
        <taxon>Bacteria</taxon>
        <taxon>Bacillati</taxon>
        <taxon>Actinomycetota</taxon>
        <taxon>Actinomycetes</taxon>
        <taxon>Pseudonocardiales</taxon>
        <taxon>Pseudonocardiaceae</taxon>
    </lineage>
</organism>
<evidence type="ECO:0000256" key="2">
    <source>
        <dbReference type="ARBA" id="ARBA00022692"/>
    </source>
</evidence>
<dbReference type="InterPro" id="IPR032808">
    <property type="entry name" value="DoxX"/>
</dbReference>
<dbReference type="Proteomes" id="UP000294927">
    <property type="component" value="Unassembled WGS sequence"/>
</dbReference>
<accession>A0A4R7VAP2</accession>
<evidence type="ECO:0000256" key="4">
    <source>
        <dbReference type="ARBA" id="ARBA00023136"/>
    </source>
</evidence>
<name>A0A4R7VAP2_9PSEU</name>
<dbReference type="OrthoDB" id="3576439at2"/>
<reference evidence="6 7" key="1">
    <citation type="submission" date="2019-03" db="EMBL/GenBank/DDBJ databases">
        <title>Genomic Encyclopedia of Archaeal and Bacterial Type Strains, Phase II (KMG-II): from individual species to whole genera.</title>
        <authorList>
            <person name="Goeker M."/>
        </authorList>
    </citation>
    <scope>NUCLEOTIDE SEQUENCE [LARGE SCALE GENOMIC DNA]</scope>
    <source>
        <strain evidence="6 7">DSM 45499</strain>
    </source>
</reference>
<dbReference type="GO" id="GO:0016020">
    <property type="term" value="C:membrane"/>
    <property type="evidence" value="ECO:0007669"/>
    <property type="project" value="UniProtKB-SubCell"/>
</dbReference>
<sequence length="145" mass="14979">MASRSVASRPYASRPIAVAVDVLMWTTQAILAAYFVYSASLLFGDELVGKFAEIGVGQWLRYVTGVLELAGAIGLVVPFLCGLAGLGLAGVMAGAVGTELFLLAEGDALLPAVLGGLAVVVAIARWGSVRTALTRVGLRHADEPH</sequence>
<evidence type="ECO:0000313" key="7">
    <source>
        <dbReference type="Proteomes" id="UP000294927"/>
    </source>
</evidence>
<keyword evidence="3 5" id="KW-1133">Transmembrane helix</keyword>